<feature type="binding site" evidence="13">
    <location>
        <position position="31"/>
    </location>
    <ligand>
        <name>Zn(2+)</name>
        <dbReference type="ChEBI" id="CHEBI:29105"/>
    </ligand>
</feature>
<evidence type="ECO:0000256" key="4">
    <source>
        <dbReference type="ARBA" id="ARBA00022723"/>
    </source>
</evidence>
<evidence type="ECO:0000256" key="11">
    <source>
        <dbReference type="ARBA" id="ARBA00023160"/>
    </source>
</evidence>
<comment type="cofactor">
    <cofactor evidence="13">
        <name>Zn(2+)</name>
        <dbReference type="ChEBI" id="CHEBI:29105"/>
    </cofactor>
    <text evidence="13">Binds 1 zinc ion per subunit.</text>
</comment>
<dbReference type="EC" id="2.1.3.15" evidence="13"/>
<reference evidence="15 16" key="1">
    <citation type="submission" date="2016-10" db="EMBL/GenBank/DDBJ databases">
        <authorList>
            <person name="de Groot N.N."/>
        </authorList>
    </citation>
    <scope>NUCLEOTIDE SEQUENCE [LARGE SCALE GENOMIC DNA]</scope>
    <source>
        <strain evidence="15 16">JCM 19513</strain>
    </source>
</reference>
<comment type="pathway">
    <text evidence="13">Lipid metabolism; malonyl-CoA biosynthesis; malonyl-CoA from acetyl-CoA: step 1/1.</text>
</comment>
<feature type="binding site" evidence="13">
    <location>
        <position position="34"/>
    </location>
    <ligand>
        <name>Zn(2+)</name>
        <dbReference type="ChEBI" id="CHEBI:29105"/>
    </ligand>
</feature>
<dbReference type="EMBL" id="FOAS01000015">
    <property type="protein sequence ID" value="SEL61126.1"/>
    <property type="molecule type" value="Genomic_DNA"/>
</dbReference>
<dbReference type="PROSITE" id="PS50980">
    <property type="entry name" value="COA_CT_NTER"/>
    <property type="match status" value="1"/>
</dbReference>
<dbReference type="PANTHER" id="PTHR42995">
    <property type="entry name" value="ACETYL-COENZYME A CARBOXYLASE CARBOXYL TRANSFERASE SUBUNIT BETA, CHLOROPLASTIC"/>
    <property type="match status" value="1"/>
</dbReference>
<dbReference type="OrthoDB" id="9772975at2"/>
<dbReference type="InterPro" id="IPR041010">
    <property type="entry name" value="Znf-ACC"/>
</dbReference>
<evidence type="ECO:0000259" key="14">
    <source>
        <dbReference type="PROSITE" id="PS50980"/>
    </source>
</evidence>
<dbReference type="PRINTS" id="PR01070">
    <property type="entry name" value="ACCCTRFRASEB"/>
</dbReference>
<dbReference type="NCBIfam" id="TIGR00515">
    <property type="entry name" value="accD"/>
    <property type="match status" value="1"/>
</dbReference>
<gene>
    <name evidence="13" type="primary">accD</name>
    <name evidence="15" type="ORF">SAMN05216214_11542</name>
</gene>
<evidence type="ECO:0000256" key="12">
    <source>
        <dbReference type="ARBA" id="ARBA00025280"/>
    </source>
</evidence>
<dbReference type="GO" id="GO:0003989">
    <property type="term" value="F:acetyl-CoA carboxylase activity"/>
    <property type="evidence" value="ECO:0007669"/>
    <property type="project" value="InterPro"/>
</dbReference>
<keyword evidence="9 13" id="KW-0067">ATP-binding</keyword>
<evidence type="ECO:0000256" key="6">
    <source>
        <dbReference type="ARBA" id="ARBA00022771"/>
    </source>
</evidence>
<dbReference type="STRING" id="1429083.GCA_001885685_01171"/>
<keyword evidence="10 13" id="KW-0443">Lipid metabolism</keyword>
<dbReference type="Proteomes" id="UP000185766">
    <property type="component" value="Unassembled WGS sequence"/>
</dbReference>
<comment type="similarity">
    <text evidence="13">Belongs to the AccD/PCCB family.</text>
</comment>
<feature type="binding site" evidence="13">
    <location>
        <position position="53"/>
    </location>
    <ligand>
        <name>Zn(2+)</name>
        <dbReference type="ChEBI" id="CHEBI:29105"/>
    </ligand>
</feature>
<evidence type="ECO:0000313" key="16">
    <source>
        <dbReference type="Proteomes" id="UP000185766"/>
    </source>
</evidence>
<feature type="binding site" evidence="13">
    <location>
        <position position="50"/>
    </location>
    <ligand>
        <name>Zn(2+)</name>
        <dbReference type="ChEBI" id="CHEBI:29105"/>
    </ligand>
</feature>
<keyword evidence="16" id="KW-1185">Reference proteome</keyword>
<keyword evidence="3 13" id="KW-0808">Transferase</keyword>
<keyword evidence="4 13" id="KW-0479">Metal-binding</keyword>
<evidence type="ECO:0000256" key="2">
    <source>
        <dbReference type="ARBA" id="ARBA00022516"/>
    </source>
</evidence>
<evidence type="ECO:0000256" key="7">
    <source>
        <dbReference type="ARBA" id="ARBA00022832"/>
    </source>
</evidence>
<evidence type="ECO:0000256" key="9">
    <source>
        <dbReference type="ARBA" id="ARBA00022840"/>
    </source>
</evidence>
<feature type="domain" description="CoA carboxyltransferase N-terminal" evidence="14">
    <location>
        <begin position="27"/>
        <end position="289"/>
    </location>
</feature>
<keyword evidence="8 13" id="KW-0862">Zinc</keyword>
<accession>A0A1H7RLK4</accession>
<keyword evidence="6 13" id="KW-0863">Zinc-finger</keyword>
<evidence type="ECO:0000256" key="3">
    <source>
        <dbReference type="ARBA" id="ARBA00022679"/>
    </source>
</evidence>
<comment type="function">
    <text evidence="12 13">Component of the acetyl coenzyme A carboxylase (ACC) complex. Biotin carboxylase (BC) catalyzes the carboxylation of biotin on its carrier protein (BCCP) and then the CO(2) group is transferred by the transcarboxylase to acetyl-CoA to form malonyl-CoA.</text>
</comment>
<sequence>MSNWLVDKLIPSIMRSETQKSSVPEGLWHKCPSCDAVLYRPELEANLDVCPKCSHHMRIGARQRLAIFLDEGTGEEIGAALEPVDRLKFRDTKKYKDRLAAAQKGTGEKDALVAMEGALKGMPISACAFEFNFLGGSMGAIVGERFVQAANVALEKRIPFICFSASGGARMQEALISLMQMAKTSAVLARLREEGIPYISVLTDPVYGGVSASLAMLGDVIVAEPRTLVGFAGPRVIEQTVREKLPEGFQRSEFLLEHGQIDMIIPRGELRDRLASLLAIMTQQKAPAA</sequence>
<dbReference type="Pfam" id="PF17848">
    <property type="entry name" value="Zn_ribbon_ACC"/>
    <property type="match status" value="1"/>
</dbReference>
<evidence type="ECO:0000256" key="13">
    <source>
        <dbReference type="HAMAP-Rule" id="MF_01395"/>
    </source>
</evidence>
<keyword evidence="13" id="KW-0963">Cytoplasm</keyword>
<proteinExistence type="inferred from homology"/>
<dbReference type="InterPro" id="IPR029045">
    <property type="entry name" value="ClpP/crotonase-like_dom_sf"/>
</dbReference>
<comment type="subunit">
    <text evidence="13">Acetyl-CoA carboxylase is a heterohexamer composed of biotin carboxyl carrier protein (AccB), biotin carboxylase (AccC) and two subunits each of ACCase subunit alpha (AccA) and ACCase subunit beta (AccD).</text>
</comment>
<name>A0A1H7RLK4_9GAMM</name>
<dbReference type="UniPathway" id="UPA00655">
    <property type="reaction ID" value="UER00711"/>
</dbReference>
<dbReference type="Gene3D" id="3.90.226.10">
    <property type="entry name" value="2-enoyl-CoA Hydratase, Chain A, domain 1"/>
    <property type="match status" value="1"/>
</dbReference>
<protein>
    <recommendedName>
        <fullName evidence="13">Acetyl-coenzyme A carboxylase carboxyl transferase subunit beta</fullName>
        <shortName evidence="13">ACCase subunit beta</shortName>
        <shortName evidence="13">Acetyl-CoA carboxylase carboxyltransferase subunit beta</shortName>
        <ecNumber evidence="13">2.1.3.15</ecNumber>
    </recommendedName>
</protein>
<dbReference type="Pfam" id="PF01039">
    <property type="entry name" value="Carboxyl_trans"/>
    <property type="match status" value="1"/>
</dbReference>
<comment type="catalytic activity">
    <reaction evidence="13">
        <text>N(6)-carboxybiotinyl-L-lysyl-[protein] + acetyl-CoA = N(6)-biotinyl-L-lysyl-[protein] + malonyl-CoA</text>
        <dbReference type="Rhea" id="RHEA:54728"/>
        <dbReference type="Rhea" id="RHEA-COMP:10505"/>
        <dbReference type="Rhea" id="RHEA-COMP:10506"/>
        <dbReference type="ChEBI" id="CHEBI:57288"/>
        <dbReference type="ChEBI" id="CHEBI:57384"/>
        <dbReference type="ChEBI" id="CHEBI:83144"/>
        <dbReference type="ChEBI" id="CHEBI:83145"/>
        <dbReference type="EC" id="2.1.3.15"/>
    </reaction>
</comment>
<dbReference type="GO" id="GO:0008270">
    <property type="term" value="F:zinc ion binding"/>
    <property type="evidence" value="ECO:0007669"/>
    <property type="project" value="UniProtKB-UniRule"/>
</dbReference>
<dbReference type="GO" id="GO:2001295">
    <property type="term" value="P:malonyl-CoA biosynthetic process"/>
    <property type="evidence" value="ECO:0007669"/>
    <property type="project" value="UniProtKB-UniRule"/>
</dbReference>
<organism evidence="15 16">
    <name type="scientific">Atopomonas hussainii</name>
    <dbReference type="NCBI Taxonomy" id="1429083"/>
    <lineage>
        <taxon>Bacteria</taxon>
        <taxon>Pseudomonadati</taxon>
        <taxon>Pseudomonadota</taxon>
        <taxon>Gammaproteobacteria</taxon>
        <taxon>Pseudomonadales</taxon>
        <taxon>Pseudomonadaceae</taxon>
        <taxon>Atopomonas</taxon>
    </lineage>
</organism>
<dbReference type="GO" id="GO:0016743">
    <property type="term" value="F:carboxyl- or carbamoyltransferase activity"/>
    <property type="evidence" value="ECO:0007669"/>
    <property type="project" value="UniProtKB-UniRule"/>
</dbReference>
<dbReference type="SUPFAM" id="SSF52096">
    <property type="entry name" value="ClpP/crotonase"/>
    <property type="match status" value="1"/>
</dbReference>
<dbReference type="GO" id="GO:0006633">
    <property type="term" value="P:fatty acid biosynthetic process"/>
    <property type="evidence" value="ECO:0007669"/>
    <property type="project" value="UniProtKB-KW"/>
</dbReference>
<evidence type="ECO:0000256" key="10">
    <source>
        <dbReference type="ARBA" id="ARBA00023098"/>
    </source>
</evidence>
<evidence type="ECO:0000256" key="8">
    <source>
        <dbReference type="ARBA" id="ARBA00022833"/>
    </source>
</evidence>
<keyword evidence="7 13" id="KW-0276">Fatty acid metabolism</keyword>
<dbReference type="InterPro" id="IPR011762">
    <property type="entry name" value="COA_CT_N"/>
</dbReference>
<dbReference type="InterPro" id="IPR034733">
    <property type="entry name" value="AcCoA_carboxyl_beta"/>
</dbReference>
<dbReference type="GO" id="GO:0005524">
    <property type="term" value="F:ATP binding"/>
    <property type="evidence" value="ECO:0007669"/>
    <property type="project" value="UniProtKB-KW"/>
</dbReference>
<dbReference type="InterPro" id="IPR000438">
    <property type="entry name" value="Acetyl_CoA_COase_Trfase_b_su"/>
</dbReference>
<comment type="subcellular location">
    <subcellularLocation>
        <location evidence="1 13">Cytoplasm</location>
    </subcellularLocation>
</comment>
<evidence type="ECO:0000313" key="15">
    <source>
        <dbReference type="EMBL" id="SEL61126.1"/>
    </source>
</evidence>
<feature type="zinc finger region" description="C4-type" evidence="13">
    <location>
        <begin position="31"/>
        <end position="53"/>
    </location>
</feature>
<keyword evidence="5 13" id="KW-0547">Nucleotide-binding</keyword>
<dbReference type="RefSeq" id="WP_071870486.1">
    <property type="nucleotide sequence ID" value="NZ_FOAS01000015.1"/>
</dbReference>
<dbReference type="HAMAP" id="MF_01395">
    <property type="entry name" value="AcetylCoA_CT_beta"/>
    <property type="match status" value="1"/>
</dbReference>
<dbReference type="PANTHER" id="PTHR42995:SF5">
    <property type="entry name" value="ACETYL-COENZYME A CARBOXYLASE CARBOXYL TRANSFERASE SUBUNIT BETA, CHLOROPLASTIC"/>
    <property type="match status" value="1"/>
</dbReference>
<dbReference type="AlphaFoldDB" id="A0A1H7RLK4"/>
<keyword evidence="2 13" id="KW-0444">Lipid biosynthesis</keyword>
<keyword evidence="11 13" id="KW-0275">Fatty acid biosynthesis</keyword>
<dbReference type="GO" id="GO:0009329">
    <property type="term" value="C:acetate CoA-transferase complex"/>
    <property type="evidence" value="ECO:0007669"/>
    <property type="project" value="TreeGrafter"/>
</dbReference>
<evidence type="ECO:0000256" key="1">
    <source>
        <dbReference type="ARBA" id="ARBA00004496"/>
    </source>
</evidence>
<evidence type="ECO:0000256" key="5">
    <source>
        <dbReference type="ARBA" id="ARBA00022741"/>
    </source>
</evidence>